<dbReference type="Proteomes" id="UP000478052">
    <property type="component" value="Unassembled WGS sequence"/>
</dbReference>
<gene>
    <name evidence="2" type="ORF">FWK35_00004763</name>
</gene>
<evidence type="ECO:0000313" key="3">
    <source>
        <dbReference type="Proteomes" id="UP000478052"/>
    </source>
</evidence>
<reference evidence="2 3" key="1">
    <citation type="submission" date="2019-08" db="EMBL/GenBank/DDBJ databases">
        <title>Whole genome of Aphis craccivora.</title>
        <authorList>
            <person name="Voronova N.V."/>
            <person name="Shulinski R.S."/>
            <person name="Bandarenka Y.V."/>
            <person name="Zhorov D.G."/>
            <person name="Warner D."/>
        </authorList>
    </citation>
    <scope>NUCLEOTIDE SEQUENCE [LARGE SCALE GENOMIC DNA]</scope>
    <source>
        <strain evidence="2">180601</strain>
        <tissue evidence="2">Whole Body</tissue>
    </source>
</reference>
<dbReference type="AlphaFoldDB" id="A0A6G0YHR2"/>
<name>A0A6G0YHR2_APHCR</name>
<sequence length="67" mass="7922">MLEKRRTKQTSESPPPIRSSRRRCGNCSTKAKEIRTEWICSVYNIPLCLNKNKNCFSEYHNDYNPNN</sequence>
<organism evidence="2 3">
    <name type="scientific">Aphis craccivora</name>
    <name type="common">Cowpea aphid</name>
    <dbReference type="NCBI Taxonomy" id="307492"/>
    <lineage>
        <taxon>Eukaryota</taxon>
        <taxon>Metazoa</taxon>
        <taxon>Ecdysozoa</taxon>
        <taxon>Arthropoda</taxon>
        <taxon>Hexapoda</taxon>
        <taxon>Insecta</taxon>
        <taxon>Pterygota</taxon>
        <taxon>Neoptera</taxon>
        <taxon>Paraneoptera</taxon>
        <taxon>Hemiptera</taxon>
        <taxon>Sternorrhyncha</taxon>
        <taxon>Aphidomorpha</taxon>
        <taxon>Aphidoidea</taxon>
        <taxon>Aphididae</taxon>
        <taxon>Aphidini</taxon>
        <taxon>Aphis</taxon>
        <taxon>Aphis</taxon>
    </lineage>
</organism>
<keyword evidence="3" id="KW-1185">Reference proteome</keyword>
<evidence type="ECO:0000256" key="1">
    <source>
        <dbReference type="SAM" id="MobiDB-lite"/>
    </source>
</evidence>
<dbReference type="EMBL" id="VUJU01003938">
    <property type="protein sequence ID" value="KAF0756110.1"/>
    <property type="molecule type" value="Genomic_DNA"/>
</dbReference>
<protein>
    <submittedName>
        <fullName evidence="2">PiggyBac transposable element-derived protein 4-like</fullName>
    </submittedName>
</protein>
<proteinExistence type="predicted"/>
<comment type="caution">
    <text evidence="2">The sequence shown here is derived from an EMBL/GenBank/DDBJ whole genome shotgun (WGS) entry which is preliminary data.</text>
</comment>
<evidence type="ECO:0000313" key="2">
    <source>
        <dbReference type="EMBL" id="KAF0756110.1"/>
    </source>
</evidence>
<feature type="region of interest" description="Disordered" evidence="1">
    <location>
        <begin position="1"/>
        <end position="24"/>
    </location>
</feature>
<dbReference type="OrthoDB" id="6600797at2759"/>
<accession>A0A6G0YHR2</accession>